<feature type="non-terminal residue" evidence="2">
    <location>
        <position position="204"/>
    </location>
</feature>
<feature type="region of interest" description="Disordered" evidence="1">
    <location>
        <begin position="173"/>
        <end position="204"/>
    </location>
</feature>
<reference evidence="2" key="1">
    <citation type="submission" date="2022-07" db="EMBL/GenBank/DDBJ databases">
        <title>Phylogenomic reconstructions and comparative analyses of Kickxellomycotina fungi.</title>
        <authorList>
            <person name="Reynolds N.K."/>
            <person name="Stajich J.E."/>
            <person name="Barry K."/>
            <person name="Grigoriev I.V."/>
            <person name="Crous P."/>
            <person name="Smith M.E."/>
        </authorList>
    </citation>
    <scope>NUCLEOTIDE SEQUENCE</scope>
    <source>
        <strain evidence="2">NRRL 1565</strain>
    </source>
</reference>
<dbReference type="Proteomes" id="UP001140094">
    <property type="component" value="Unassembled WGS sequence"/>
</dbReference>
<dbReference type="AlphaFoldDB" id="A0A9W8LQE9"/>
<keyword evidence="3" id="KW-1185">Reference proteome</keyword>
<comment type="caution">
    <text evidence="2">The sequence shown here is derived from an EMBL/GenBank/DDBJ whole genome shotgun (WGS) entry which is preliminary data.</text>
</comment>
<dbReference type="EMBL" id="JANBUO010002546">
    <property type="protein sequence ID" value="KAJ2794405.1"/>
    <property type="molecule type" value="Genomic_DNA"/>
</dbReference>
<sequence>MASLTDEPSTGNSDIQGLMDTINSMVEAERRAPPQKSNFSSEIATGEPPGDDRIDKLGESVTQVGTELDTIKHMIKDLQALTSAQVKLSTTMYQRQDETRSALAALESQQSETKQMLNHLEQQLRTIYQISVSLQQQQQQAQKAATPMHASPSPVDIQRSILATNALVSSAVNNSQVANITPSTPYGPPSGGISRAADPTSANR</sequence>
<organism evidence="2 3">
    <name type="scientific">Coemansia guatemalensis</name>
    <dbReference type="NCBI Taxonomy" id="2761395"/>
    <lineage>
        <taxon>Eukaryota</taxon>
        <taxon>Fungi</taxon>
        <taxon>Fungi incertae sedis</taxon>
        <taxon>Zoopagomycota</taxon>
        <taxon>Kickxellomycotina</taxon>
        <taxon>Kickxellomycetes</taxon>
        <taxon>Kickxellales</taxon>
        <taxon>Kickxellaceae</taxon>
        <taxon>Coemansia</taxon>
    </lineage>
</organism>
<feature type="region of interest" description="Disordered" evidence="1">
    <location>
        <begin position="1"/>
        <end position="55"/>
    </location>
</feature>
<gene>
    <name evidence="2" type="ORF">H4R20_006237</name>
</gene>
<evidence type="ECO:0000313" key="2">
    <source>
        <dbReference type="EMBL" id="KAJ2794405.1"/>
    </source>
</evidence>
<accession>A0A9W8LQE9</accession>
<evidence type="ECO:0000256" key="1">
    <source>
        <dbReference type="SAM" id="MobiDB-lite"/>
    </source>
</evidence>
<feature type="compositionally biased region" description="Polar residues" evidence="1">
    <location>
        <begin position="1"/>
        <end position="15"/>
    </location>
</feature>
<proteinExistence type="predicted"/>
<protein>
    <submittedName>
        <fullName evidence="2">Uncharacterized protein</fullName>
    </submittedName>
</protein>
<evidence type="ECO:0000313" key="3">
    <source>
        <dbReference type="Proteomes" id="UP001140094"/>
    </source>
</evidence>
<name>A0A9W8LQE9_9FUNG</name>